<dbReference type="OrthoDB" id="34989at10239"/>
<organism evidence="1 2">
    <name type="scientific">Aeromonas phage Aeh1</name>
    <dbReference type="NCBI Taxonomy" id="2880362"/>
    <lineage>
        <taxon>Viruses</taxon>
        <taxon>Duplodnaviria</taxon>
        <taxon>Heunggongvirae</taxon>
        <taxon>Uroviricota</taxon>
        <taxon>Caudoviricetes</taxon>
        <taxon>Pantevenvirales</taxon>
        <taxon>Straboviridae</taxon>
        <taxon>Cinqassovirus</taxon>
        <taxon>Cinqassovirus aeh1</taxon>
    </lineage>
</organism>
<name>Q76Z36_9CAUD</name>
<evidence type="ECO:0000313" key="1">
    <source>
        <dbReference type="EMBL" id="AAQ17710.1"/>
    </source>
</evidence>
<reference evidence="1 2" key="1">
    <citation type="journal article" date="2001" name="J. Bacteriol.">
        <title>Phylogeny of the major head and tail genes of the wide-ranging T4-type bacteriophages.</title>
        <authorList>
            <person name="Tetart F."/>
            <person name="Desplats C."/>
            <person name="Kutateladze M."/>
            <person name="Monod C."/>
            <person name="Ackermann H.W."/>
            <person name="Krisch H.M."/>
        </authorList>
    </citation>
    <scope>NUCLEOTIDE SEQUENCE</scope>
</reference>
<dbReference type="KEGG" id="vg:2657884"/>
<evidence type="ECO:0000313" key="2">
    <source>
        <dbReference type="Proteomes" id="UP000002555"/>
    </source>
</evidence>
<dbReference type="Proteomes" id="UP000002555">
    <property type="component" value="Segment"/>
</dbReference>
<sequence length="189" mass="21718">MFILESKEKAEKKELNPGDVVRLKFRDMTLIDFNPETKIARFHVFMNDLKLIAEYEHVMGDKWANGQYVESTGIFIQCDKLWVTGRKQSTSEIAIGRQFPLRISRTDGKPERLTVRFVGFIAGAQITGGYFQYSSFASNAMSDAMMFVGTTGRVYIYNYAGDWYRHDDGSMKRIDATHIDITAKLKWEA</sequence>
<dbReference type="EMBL" id="AY266303">
    <property type="protein sequence ID" value="AAQ17710.1"/>
    <property type="molecule type" value="Genomic_DNA"/>
</dbReference>
<proteinExistence type="predicted"/>
<keyword evidence="2" id="KW-1185">Reference proteome</keyword>
<dbReference type="RefSeq" id="NP_943933.1">
    <property type="nucleotide sequence ID" value="NC_005260.1"/>
</dbReference>
<gene>
    <name evidence="1" type="ORF">Aeh1ORF051c</name>
</gene>
<accession>Q76Z36</accession>
<protein>
    <submittedName>
        <fullName evidence="1">Uncharacterized protein</fullName>
    </submittedName>
</protein>